<reference evidence="1 2" key="1">
    <citation type="submission" date="2018-11" db="EMBL/GenBank/DDBJ databases">
        <authorList>
            <consortium name="Pathogen Informatics"/>
        </authorList>
    </citation>
    <scope>NUCLEOTIDE SEQUENCE [LARGE SCALE GENOMIC DNA]</scope>
    <source>
        <strain evidence="1 2">NCTC10327</strain>
    </source>
</reference>
<evidence type="ECO:0000313" key="2">
    <source>
        <dbReference type="Proteomes" id="UP000269974"/>
    </source>
</evidence>
<dbReference type="EMBL" id="UYIO01000002">
    <property type="protein sequence ID" value="VDG79607.1"/>
    <property type="molecule type" value="Genomic_DNA"/>
</dbReference>
<gene>
    <name evidence="1" type="ORF">NCTC10327_01974</name>
</gene>
<proteinExistence type="predicted"/>
<organism evidence="1 2">
    <name type="scientific">Actinobaculum suis</name>
    <dbReference type="NCBI Taxonomy" id="1657"/>
    <lineage>
        <taxon>Bacteria</taxon>
        <taxon>Bacillati</taxon>
        <taxon>Actinomycetota</taxon>
        <taxon>Actinomycetes</taxon>
        <taxon>Actinomycetales</taxon>
        <taxon>Actinomycetaceae</taxon>
        <taxon>Actinobaculum</taxon>
    </lineage>
</organism>
<name>A0A7Z8YB66_9ACTO</name>
<sequence length="82" mass="9144">MVSAAKLYIYIYIYIYIYMSESPCHSKKNCTGSRVAYQLLISAYASLPEYYSAALMASTEAFASPRHMSVFSLKNSGFCTPA</sequence>
<protein>
    <submittedName>
        <fullName evidence="1">Uncharacterized protein</fullName>
    </submittedName>
</protein>
<dbReference type="AlphaFoldDB" id="A0A7Z8YB66"/>
<comment type="caution">
    <text evidence="1">The sequence shown here is derived from an EMBL/GenBank/DDBJ whole genome shotgun (WGS) entry which is preliminary data.</text>
</comment>
<dbReference type="Proteomes" id="UP000269974">
    <property type="component" value="Unassembled WGS sequence"/>
</dbReference>
<evidence type="ECO:0000313" key="1">
    <source>
        <dbReference type="EMBL" id="VDG79607.1"/>
    </source>
</evidence>
<accession>A0A7Z8YB66</accession>